<accession>A0A8B6RYC6</accession>
<protein>
    <submittedName>
        <fullName evidence="1">Uncharacterized protein</fullName>
    </submittedName>
</protein>
<dbReference type="AlphaFoldDB" id="A0A8B6RYC6"/>
<dbReference type="Proteomes" id="UP000266669">
    <property type="component" value="Unassembled WGS sequence"/>
</dbReference>
<comment type="caution">
    <text evidence="1">The sequence shown here is derived from an EMBL/GenBank/DDBJ whole genome shotgun (WGS) entry which is preliminary data.</text>
</comment>
<sequence>MSALALFLQSVRVLFFLQSVCEEEQRVSSYFFCLTESSSFKAVNEGVPTFSVPQKVPLSKL</sequence>
<evidence type="ECO:0000313" key="2">
    <source>
        <dbReference type="Proteomes" id="UP000266669"/>
    </source>
</evidence>
<evidence type="ECO:0000313" key="1">
    <source>
        <dbReference type="EMBL" id="RHX85969.1"/>
    </source>
</evidence>
<dbReference type="EMBL" id="QHCS01000002">
    <property type="protein sequence ID" value="RHX85969.1"/>
    <property type="molecule type" value="Genomic_DNA"/>
</dbReference>
<reference evidence="2" key="1">
    <citation type="submission" date="2018-05" db="EMBL/GenBank/DDBJ databases">
        <title>Leptospira yasudae sp. nov. and Leptospira stimsonii sp. nov., two pathogenic species of the genus Leptospira isolated from environmental sources.</title>
        <authorList>
            <person name="Casanovas-Massana A."/>
            <person name="Hamond C."/>
            <person name="Santos L.A."/>
            <person name="Hacker K.P."/>
            <person name="Balassiano I."/>
            <person name="Medeiros M.A."/>
            <person name="Reis M.G."/>
            <person name="Ko A.I."/>
            <person name="Wunder E.A."/>
        </authorList>
    </citation>
    <scope>NUCLEOTIDE SEQUENCE [LARGE SCALE GENOMIC DNA]</scope>
    <source>
        <strain evidence="2">AMB6-RJ</strain>
    </source>
</reference>
<gene>
    <name evidence="1" type="ORF">DLM78_08760</name>
</gene>
<proteinExistence type="predicted"/>
<organism evidence="1 2">
    <name type="scientific">Leptospira stimsonii</name>
    <dbReference type="NCBI Taxonomy" id="2202203"/>
    <lineage>
        <taxon>Bacteria</taxon>
        <taxon>Pseudomonadati</taxon>
        <taxon>Spirochaetota</taxon>
        <taxon>Spirochaetia</taxon>
        <taxon>Leptospirales</taxon>
        <taxon>Leptospiraceae</taxon>
        <taxon>Leptospira</taxon>
    </lineage>
</organism>
<name>A0A8B6RYC6_9LEPT</name>